<dbReference type="GO" id="GO:0004693">
    <property type="term" value="F:cyclin-dependent protein serine/threonine kinase activity"/>
    <property type="evidence" value="ECO:0007669"/>
    <property type="project" value="UniProtKB-EC"/>
</dbReference>
<evidence type="ECO:0000256" key="2">
    <source>
        <dbReference type="SAM" id="MobiDB-lite"/>
    </source>
</evidence>
<feature type="region of interest" description="Disordered" evidence="2">
    <location>
        <begin position="422"/>
        <end position="448"/>
    </location>
</feature>
<evidence type="ECO:0000313" key="4">
    <source>
        <dbReference type="EMBL" id="PKA48230.1"/>
    </source>
</evidence>
<dbReference type="EMBL" id="KZ452735">
    <property type="protein sequence ID" value="PKA48230.1"/>
    <property type="molecule type" value="Genomic_DNA"/>
</dbReference>
<gene>
    <name evidence="4" type="ORF">AXF42_Ash020627</name>
</gene>
<evidence type="ECO:0000259" key="3">
    <source>
        <dbReference type="Pfam" id="PF03763"/>
    </source>
</evidence>
<keyword evidence="4" id="KW-0808">Transferase</keyword>
<feature type="region of interest" description="Disordered" evidence="2">
    <location>
        <begin position="202"/>
        <end position="306"/>
    </location>
</feature>
<sequence length="468" mass="52210">MDYERIEKRSPLGGGFSPSKLRAMLLGVEKRRKSEEELEARFSLRSEIRDVVEAEDRRVTTIENCKDVDIVSLSSRLPAQEELPDVDGVLPGFEFQRAERAQHLRSVLMPQFSKPAPSKWDDAQKWIASPTSNRQGKGSVGLSKKTGFMGYIGRHPAASAKVILEVAEEAETKRIDMNQGRQEVGEEKGVFCVPETHVAVDPSIKPSPMVEDSMPDPAIDLSQHDSSASDQSATTCIMPSTTVKSVSMRDMGTEMTPMASEEPSRTGTPAGTRSPTNSRPSTPTRSAPTTATESFEPNRQLSEKELRIRTRREIMILGTQLGKANIAAWASKEDEQTDASASLKTVPLDQPPESVIEIRAAAWEEAETAKYQARYKREEIKIQAWENHQKAKTEAELRKIEVEVERMRARTHDKLMSKLATARHKAEEKRAEAEAARSQQAARTAQQAEYIRRTGRIPSSFSCWGWCS</sequence>
<feature type="domain" description="Remorin C-terminal" evidence="3">
    <location>
        <begin position="357"/>
        <end position="459"/>
    </location>
</feature>
<feature type="compositionally biased region" description="Low complexity" evidence="2">
    <location>
        <begin position="224"/>
        <end position="235"/>
    </location>
</feature>
<feature type="compositionally biased region" description="Basic and acidic residues" evidence="2">
    <location>
        <begin position="424"/>
        <end position="435"/>
    </location>
</feature>
<dbReference type="OrthoDB" id="1900877at2759"/>
<accession>A0A2H9ZY49</accession>
<dbReference type="STRING" id="1088818.A0A2H9ZY49"/>
<proteinExistence type="inferred from homology"/>
<reference evidence="4 5" key="1">
    <citation type="journal article" date="2017" name="Nature">
        <title>The Apostasia genome and the evolution of orchids.</title>
        <authorList>
            <person name="Zhang G.Q."/>
            <person name="Liu K.W."/>
            <person name="Li Z."/>
            <person name="Lohaus R."/>
            <person name="Hsiao Y.Y."/>
            <person name="Niu S.C."/>
            <person name="Wang J.Y."/>
            <person name="Lin Y.C."/>
            <person name="Xu Q."/>
            <person name="Chen L.J."/>
            <person name="Yoshida K."/>
            <person name="Fujiwara S."/>
            <person name="Wang Z.W."/>
            <person name="Zhang Y.Q."/>
            <person name="Mitsuda N."/>
            <person name="Wang M."/>
            <person name="Liu G.H."/>
            <person name="Pecoraro L."/>
            <person name="Huang H.X."/>
            <person name="Xiao X.J."/>
            <person name="Lin M."/>
            <person name="Wu X.Y."/>
            <person name="Wu W.L."/>
            <person name="Chen Y.Y."/>
            <person name="Chang S.B."/>
            <person name="Sakamoto S."/>
            <person name="Ohme-Takagi M."/>
            <person name="Yagi M."/>
            <person name="Zeng S.J."/>
            <person name="Shen C.Y."/>
            <person name="Yeh C.M."/>
            <person name="Luo Y.B."/>
            <person name="Tsai W.C."/>
            <person name="Van de Peer Y."/>
            <person name="Liu Z.J."/>
        </authorList>
    </citation>
    <scope>NUCLEOTIDE SEQUENCE [LARGE SCALE GENOMIC DNA]</scope>
    <source>
        <strain evidence="5">cv. Shenzhen</strain>
        <tissue evidence="4">Stem</tissue>
    </source>
</reference>
<keyword evidence="5" id="KW-1185">Reference proteome</keyword>
<dbReference type="Proteomes" id="UP000236161">
    <property type="component" value="Unassembled WGS sequence"/>
</dbReference>
<evidence type="ECO:0000313" key="5">
    <source>
        <dbReference type="Proteomes" id="UP000236161"/>
    </source>
</evidence>
<dbReference type="PANTHER" id="PTHR31471">
    <property type="entry name" value="OS02G0116800 PROTEIN"/>
    <property type="match status" value="1"/>
</dbReference>
<feature type="compositionally biased region" description="Low complexity" evidence="2">
    <location>
        <begin position="436"/>
        <end position="448"/>
    </location>
</feature>
<comment type="similarity">
    <text evidence="1">Belongs to the remorin family.</text>
</comment>
<dbReference type="Pfam" id="PF03763">
    <property type="entry name" value="Remorin_C"/>
    <property type="match status" value="1"/>
</dbReference>
<dbReference type="AlphaFoldDB" id="A0A2H9ZY49"/>
<evidence type="ECO:0000256" key="1">
    <source>
        <dbReference type="ARBA" id="ARBA00005711"/>
    </source>
</evidence>
<dbReference type="EC" id="2.7.11.22" evidence="4"/>
<feature type="compositionally biased region" description="Low complexity" evidence="2">
    <location>
        <begin position="272"/>
        <end position="292"/>
    </location>
</feature>
<dbReference type="InterPro" id="IPR005516">
    <property type="entry name" value="Remorin_C"/>
</dbReference>
<organism evidence="4 5">
    <name type="scientific">Apostasia shenzhenica</name>
    <dbReference type="NCBI Taxonomy" id="1088818"/>
    <lineage>
        <taxon>Eukaryota</taxon>
        <taxon>Viridiplantae</taxon>
        <taxon>Streptophyta</taxon>
        <taxon>Embryophyta</taxon>
        <taxon>Tracheophyta</taxon>
        <taxon>Spermatophyta</taxon>
        <taxon>Magnoliopsida</taxon>
        <taxon>Liliopsida</taxon>
        <taxon>Asparagales</taxon>
        <taxon>Orchidaceae</taxon>
        <taxon>Apostasioideae</taxon>
        <taxon>Apostasia</taxon>
    </lineage>
</organism>
<protein>
    <submittedName>
        <fullName evidence="4">Remorin</fullName>
        <ecNumber evidence="4">2.7.11.22</ecNumber>
    </submittedName>
</protein>
<dbReference type="PANTHER" id="PTHR31471:SF98">
    <property type="entry name" value="OS02G0116800 PROTEIN"/>
    <property type="match status" value="1"/>
</dbReference>
<name>A0A2H9ZY49_9ASPA</name>